<feature type="region of interest" description="Disordered" evidence="2">
    <location>
        <begin position="611"/>
        <end position="650"/>
    </location>
</feature>
<evidence type="ECO:0000313" key="3">
    <source>
        <dbReference type="EMBL" id="CAP30681.2"/>
    </source>
</evidence>
<dbReference type="PANTHER" id="PTHR21566:SF1">
    <property type="entry name" value="SPK DOMAIN-CONTAINING PROTEIN"/>
    <property type="match status" value="1"/>
</dbReference>
<organism evidence="3 4">
    <name type="scientific">Caenorhabditis briggsae</name>
    <dbReference type="NCBI Taxonomy" id="6238"/>
    <lineage>
        <taxon>Eukaryota</taxon>
        <taxon>Metazoa</taxon>
        <taxon>Ecdysozoa</taxon>
        <taxon>Nematoda</taxon>
        <taxon>Chromadorea</taxon>
        <taxon>Rhabditida</taxon>
        <taxon>Rhabditina</taxon>
        <taxon>Rhabditomorpha</taxon>
        <taxon>Rhabditoidea</taxon>
        <taxon>Rhabditidae</taxon>
        <taxon>Peloderinae</taxon>
        <taxon>Caenorhabditis</taxon>
    </lineage>
</organism>
<dbReference type="GeneID" id="8579677"/>
<accession>A8XDG2</accession>
<dbReference type="AlphaFoldDB" id="A8XDG2"/>
<dbReference type="CTD" id="8579677"/>
<feature type="coiled-coil region" evidence="1">
    <location>
        <begin position="666"/>
        <end position="704"/>
    </location>
</feature>
<evidence type="ECO:0000256" key="1">
    <source>
        <dbReference type="SAM" id="Coils"/>
    </source>
</evidence>
<keyword evidence="1" id="KW-0175">Coiled coil</keyword>
<reference evidence="3 4" key="1">
    <citation type="journal article" date="2003" name="PLoS Biol.">
        <title>The genome sequence of Caenorhabditis briggsae: a platform for comparative genomics.</title>
        <authorList>
            <person name="Stein L.D."/>
            <person name="Bao Z."/>
            <person name="Blasiar D."/>
            <person name="Blumenthal T."/>
            <person name="Brent M.R."/>
            <person name="Chen N."/>
            <person name="Chinwalla A."/>
            <person name="Clarke L."/>
            <person name="Clee C."/>
            <person name="Coghlan A."/>
            <person name="Coulson A."/>
            <person name="D'Eustachio P."/>
            <person name="Fitch D.H."/>
            <person name="Fulton L.A."/>
            <person name="Fulton R.E."/>
            <person name="Griffiths-Jones S."/>
            <person name="Harris T.W."/>
            <person name="Hillier L.W."/>
            <person name="Kamath R."/>
            <person name="Kuwabara P.E."/>
            <person name="Mardis E.R."/>
            <person name="Marra M.A."/>
            <person name="Miner T.L."/>
            <person name="Minx P."/>
            <person name="Mullikin J.C."/>
            <person name="Plumb R.W."/>
            <person name="Rogers J."/>
            <person name="Schein J.E."/>
            <person name="Sohrmann M."/>
            <person name="Spieth J."/>
            <person name="Stajich J.E."/>
            <person name="Wei C."/>
            <person name="Willey D."/>
            <person name="Wilson R.K."/>
            <person name="Durbin R."/>
            <person name="Waterston R.H."/>
        </authorList>
    </citation>
    <scope>NUCLEOTIDE SEQUENCE [LARGE SCALE GENOMIC DNA]</scope>
    <source>
        <strain evidence="3 4">AF16</strain>
    </source>
</reference>
<protein>
    <submittedName>
        <fullName evidence="3">Protein CBG11544</fullName>
    </submittedName>
</protein>
<feature type="compositionally biased region" description="Basic residues" evidence="2">
    <location>
        <begin position="77"/>
        <end position="90"/>
    </location>
</feature>
<dbReference type="KEGG" id="cbr:CBG_11544"/>
<dbReference type="PANTHER" id="PTHR21566">
    <property type="entry name" value="CILIA- AND FLAGELLA-ASSOCIATED PROTEIN 251-LIKE-RELATED-RELATED"/>
    <property type="match status" value="1"/>
</dbReference>
<dbReference type="Pfam" id="PF05218">
    <property type="entry name" value="DUF713"/>
    <property type="match status" value="1"/>
</dbReference>
<feature type="region of interest" description="Disordered" evidence="2">
    <location>
        <begin position="206"/>
        <end position="229"/>
    </location>
</feature>
<dbReference type="Proteomes" id="UP000008549">
    <property type="component" value="Unassembled WGS sequence"/>
</dbReference>
<dbReference type="Gene3D" id="3.40.30.10">
    <property type="entry name" value="Glutaredoxin"/>
    <property type="match status" value="1"/>
</dbReference>
<dbReference type="PROSITE" id="PS51354">
    <property type="entry name" value="GLUTAREDOXIN_2"/>
    <property type="match status" value="1"/>
</dbReference>
<name>A8XDG2_CAEBR</name>
<feature type="compositionally biased region" description="Basic and acidic residues" evidence="2">
    <location>
        <begin position="63"/>
        <end position="76"/>
    </location>
</feature>
<feature type="region of interest" description="Disordered" evidence="2">
    <location>
        <begin position="546"/>
        <end position="577"/>
    </location>
</feature>
<dbReference type="EMBL" id="HE600985">
    <property type="protein sequence ID" value="CAP30681.2"/>
    <property type="molecule type" value="Genomic_DNA"/>
</dbReference>
<evidence type="ECO:0000313" key="5">
    <source>
        <dbReference type="WormBase" id="CBG11544"/>
    </source>
</evidence>
<evidence type="ECO:0000256" key="2">
    <source>
        <dbReference type="SAM" id="MobiDB-lite"/>
    </source>
</evidence>
<feature type="compositionally biased region" description="Polar residues" evidence="2">
    <location>
        <begin position="611"/>
        <end position="622"/>
    </location>
</feature>
<feature type="region of interest" description="Disordered" evidence="2">
    <location>
        <begin position="41"/>
        <end position="90"/>
    </location>
</feature>
<feature type="compositionally biased region" description="Basic and acidic residues" evidence="2">
    <location>
        <begin position="207"/>
        <end position="216"/>
    </location>
</feature>
<dbReference type="RefSeq" id="XP_045094585.1">
    <property type="nucleotide sequence ID" value="XM_045238062.1"/>
</dbReference>
<dbReference type="InParanoid" id="A8XDG2"/>
<feature type="compositionally biased region" description="Basic and acidic residues" evidence="2">
    <location>
        <begin position="256"/>
        <end position="268"/>
    </location>
</feature>
<sequence>MFLGVCKKLFCCCSRCCNCCGENVSGDRDGLIKNGEEMQDCSTSNRNESGHDESERNASGNKEVYDLNKKIEEKQNRSKRSSKMRIRLSRQKWKKSGGTENFWMYCMGSKNSVPAKPSIVTECEKALGEILQQKDNTELTSCNLTEEKTADQEQIEEFEAHLQRLRKMGSRLSVYYGSDVPDFTDDKTVLNNLKLMNLTANLTGNRGKSEEQHIETKQNPGVGQEGASGNKEVYDLNKKIEERQKPFEEEQQNENKAFETEMEEKRRNRELLDKENDIRMRPSGPRRAKVERIVRENPIVLFVLSYAHKENDFILTVFNKMKRDFKAIYVEEDDQIRLGVKEYTDKERFPLLFINGQLQDINDFKQGTSNKGLEKWCKEKQHSLNVIDNSLKKITIPRSNREKEQTCEFICKSFWTLFTINWESTQLNPDSIEGKFLLKLKASYKSNQWDQFYASYEEYFDSLIHSMRTQKKLDIRIQDLDGSLWKTFHDCKMSSNEISRLKTDMELMESGIDSWECDPKGRNHSGDNKTSLFCCLKSKILESTKNKPKKIVNTQPTYQNSPGANSSSRRNMKSKKLPDEIRVASGGQARMNGEFQNEIQNYESQLNSIVSSPLDSRNSKSTQIRKEPLPKAGNVETPGIHRTPSQASNNSLHWENRRNQMDLSFQRKLNEQNEKFAEELRKIRENRERLNREAEEDMRQFRKESAIRIQMFLNCIQLRIRWEEQEHEWGDWLKRVRATVVKVKTTLLEFEFDRRRNDEDDNKSEAIYLQSCVRNAYEKMRCEFGNLVLLSDRYENKLFLKVIQKRISNVATKLCILAEELEEFQNDPSLFSRLHNISSQIDPIEIPTTSELRKICENASPSDYNVISPPRQPKSYCVITEI</sequence>
<dbReference type="HOGENOM" id="CLU_326590_0_0_1"/>
<dbReference type="InterPro" id="IPR036249">
    <property type="entry name" value="Thioredoxin-like_sf"/>
</dbReference>
<dbReference type="WormBase" id="CBG11544">
    <property type="protein sequence ID" value="CBP49705"/>
    <property type="gene ID" value="WBGene00032649"/>
</dbReference>
<gene>
    <name evidence="3 5" type="ORF">CBG11544</name>
    <name evidence="3" type="ORF">CBG_11544</name>
</gene>
<reference evidence="3 4" key="2">
    <citation type="journal article" date="2011" name="PLoS Genet.">
        <title>Caenorhabditis briggsae recombinant inbred line genotypes reveal inter-strain incompatibility and the evolution of recombination.</title>
        <authorList>
            <person name="Ross J.A."/>
            <person name="Koboldt D.C."/>
            <person name="Staisch J.E."/>
            <person name="Chamberlin H.M."/>
            <person name="Gupta B.P."/>
            <person name="Miller R.D."/>
            <person name="Baird S.E."/>
            <person name="Haag E.S."/>
        </authorList>
    </citation>
    <scope>NUCLEOTIDE SEQUENCE [LARGE SCALE GENOMIC DNA]</scope>
    <source>
        <strain evidence="3 4">AF16</strain>
    </source>
</reference>
<evidence type="ECO:0000313" key="4">
    <source>
        <dbReference type="Proteomes" id="UP000008549"/>
    </source>
</evidence>
<proteinExistence type="predicted"/>
<feature type="compositionally biased region" description="Polar residues" evidence="2">
    <location>
        <begin position="552"/>
        <end position="564"/>
    </location>
</feature>
<dbReference type="InterPro" id="IPR007883">
    <property type="entry name" value="DUF713"/>
</dbReference>
<dbReference type="SUPFAM" id="SSF52833">
    <property type="entry name" value="Thioredoxin-like"/>
    <property type="match status" value="1"/>
</dbReference>
<feature type="region of interest" description="Disordered" evidence="2">
    <location>
        <begin position="242"/>
        <end position="268"/>
    </location>
</feature>
<dbReference type="FunCoup" id="A8XDG2">
    <property type="interactions" value="297"/>
</dbReference>
<keyword evidence="4" id="KW-1185">Reference proteome</keyword>
<dbReference type="eggNOG" id="ENOG502TG8E">
    <property type="taxonomic scope" value="Eukaryota"/>
</dbReference>